<dbReference type="NCBIfam" id="TIGR00022">
    <property type="entry name" value="YhcH/YjgK/YiaL family protein"/>
    <property type="match status" value="1"/>
</dbReference>
<dbReference type="RefSeq" id="WP_176254009.1">
    <property type="nucleotide sequence ID" value="NZ_BAABXL010000001.1"/>
</dbReference>
<organism evidence="1 2">
    <name type="scientific">Enterocloster alcoholdehydrogenati</name>
    <dbReference type="NCBI Taxonomy" id="2547410"/>
    <lineage>
        <taxon>Bacteria</taxon>
        <taxon>Bacillati</taxon>
        <taxon>Bacillota</taxon>
        <taxon>Clostridia</taxon>
        <taxon>Lachnospirales</taxon>
        <taxon>Lachnospiraceae</taxon>
        <taxon>Enterocloster</taxon>
    </lineage>
</organism>
<dbReference type="SUPFAM" id="SSF51197">
    <property type="entry name" value="Clavaminate synthase-like"/>
    <property type="match status" value="1"/>
</dbReference>
<protein>
    <submittedName>
        <fullName evidence="1">YhcH/YjgK/YiaL family protein</fullName>
    </submittedName>
</protein>
<dbReference type="PANTHER" id="PTHR34986:SF1">
    <property type="entry name" value="PROTEIN YIAL"/>
    <property type="match status" value="1"/>
</dbReference>
<gene>
    <name evidence="1" type="ORF">F130042H8_21510</name>
</gene>
<dbReference type="InterPro" id="IPR037012">
    <property type="entry name" value="NanQ/TabA/YiaL_sf"/>
</dbReference>
<keyword evidence="2" id="KW-1185">Reference proteome</keyword>
<evidence type="ECO:0000313" key="1">
    <source>
        <dbReference type="EMBL" id="GAA6269091.1"/>
    </source>
</evidence>
<reference evidence="1 2" key="1">
    <citation type="submission" date="2024-04" db="EMBL/GenBank/DDBJ databases">
        <title>Defined microbial consortia suppress multidrug-resistant proinflammatory Enterobacteriaceae via ecological control.</title>
        <authorList>
            <person name="Furuichi M."/>
            <person name="Kawaguchi T."/>
            <person name="Pust M."/>
            <person name="Yasuma K."/>
            <person name="Plichta D."/>
            <person name="Hasegawa N."/>
            <person name="Ohya T."/>
            <person name="Bhattarai S."/>
            <person name="Sasajima S."/>
            <person name="Aoto Y."/>
            <person name="Tuganbaev T."/>
            <person name="Yaginuma M."/>
            <person name="Ueda M."/>
            <person name="Okahashi N."/>
            <person name="Amafuji K."/>
            <person name="Kiridooshi Y."/>
            <person name="Sugita K."/>
            <person name="Strazar M."/>
            <person name="Skelly A."/>
            <person name="Suda W."/>
            <person name="Hattori M."/>
            <person name="Nakamoto N."/>
            <person name="Caballero S."/>
            <person name="Norman J."/>
            <person name="Olle B."/>
            <person name="Tanoue T."/>
            <person name="Arita M."/>
            <person name="Bucci V."/>
            <person name="Atarashi K."/>
            <person name="Xavier R."/>
            <person name="Honda K."/>
        </authorList>
    </citation>
    <scope>NUCLEOTIDE SEQUENCE [LARGE SCALE GENOMIC DNA]</scope>
    <source>
        <strain evidence="2">f13</strain>
    </source>
</reference>
<dbReference type="Pfam" id="PF04074">
    <property type="entry name" value="DUF386"/>
    <property type="match status" value="1"/>
</dbReference>
<dbReference type="InterPro" id="IPR004375">
    <property type="entry name" value="NanQ/TabA/YiaL"/>
</dbReference>
<comment type="caution">
    <text evidence="1">The sequence shown here is derived from an EMBL/GenBank/DDBJ whole genome shotgun (WGS) entry which is preliminary data.</text>
</comment>
<dbReference type="EMBL" id="BAABXL010000001">
    <property type="protein sequence ID" value="GAA6269091.1"/>
    <property type="molecule type" value="Genomic_DNA"/>
</dbReference>
<dbReference type="Proteomes" id="UP001600894">
    <property type="component" value="Unassembled WGS sequence"/>
</dbReference>
<evidence type="ECO:0000313" key="2">
    <source>
        <dbReference type="Proteomes" id="UP001600894"/>
    </source>
</evidence>
<dbReference type="PANTHER" id="PTHR34986">
    <property type="entry name" value="EVOLVED BETA-GALACTOSIDASE SUBUNIT BETA"/>
    <property type="match status" value="1"/>
</dbReference>
<sequence length="157" mass="18146">MIYGNIHAPESSSAYSETIQKAIQILKETDVTDMHHGKYPLDGERLILQINEITTGPKETKRPEVHKKYIDVQYMVHGHEYIGFYPDQKKVEVLEDQLDKNDVLFYKEDASVNEIMLPMTDGCYAIFFPEDVHRPCCQMGQAEDVKKIVLKIRVDTL</sequence>
<dbReference type="Gene3D" id="2.60.120.370">
    <property type="entry name" value="YhcH/YjgK/YiaL"/>
    <property type="match status" value="1"/>
</dbReference>
<name>A0ABQ0AYH9_9FIRM</name>
<proteinExistence type="predicted"/>
<accession>A0ABQ0AYH9</accession>